<sequence length="363" mass="38055">MVRQMNHKRLHEEVQRQAKRHVDNLTKPLGSLGALEQIYVRLAGITGQLHPDIGQKAIVIMCGDHGIAEEGVSAYPQAVTGLMIHNFAKGKAAVNVLARQHGAEVRVIDVGSLLDEVPIPVVDRRVRKGTANFTVAPAMSLNEAEQAIQAGLDVVRQLKAEGTRLLAVGEMGIGNTTSGAALTAALTGLEVERLTGRGTGVSDESLSKKQQAIKQALATHRPDPSRPLEVLAQLGGLEIAGMVGCYLGAAQEGLPAVMDGLISTAAALVAVRLEPMVKDVLFASHLSVEPAHAVLLQELGLEPLIAAGMRLGEASGATLSLPLFDSAVGLAREMATFADLGLPEPNPSLGEIEQGEEQGANQP</sequence>
<dbReference type="EMBL" id="FXTU01000002">
    <property type="protein sequence ID" value="SMP14907.1"/>
    <property type="molecule type" value="Genomic_DNA"/>
</dbReference>
<feature type="active site" description="Proton acceptor" evidence="11">
    <location>
        <position position="313"/>
    </location>
</feature>
<gene>
    <name evidence="11" type="primary">cobT</name>
    <name evidence="13" type="ORF">SAMN06265361_102641</name>
</gene>
<dbReference type="InterPro" id="IPR023195">
    <property type="entry name" value="Nict_dMeBzImd_PRibTrfase_N"/>
</dbReference>
<evidence type="ECO:0000313" key="14">
    <source>
        <dbReference type="Proteomes" id="UP001157946"/>
    </source>
</evidence>
<evidence type="ECO:0000256" key="2">
    <source>
        <dbReference type="ARBA" id="ARBA00005049"/>
    </source>
</evidence>
<organism evidence="13 14">
    <name type="scientific">Laceyella tengchongensis</name>
    <dbReference type="NCBI Taxonomy" id="574699"/>
    <lineage>
        <taxon>Bacteria</taxon>
        <taxon>Bacillati</taxon>
        <taxon>Bacillota</taxon>
        <taxon>Bacilli</taxon>
        <taxon>Bacillales</taxon>
        <taxon>Thermoactinomycetaceae</taxon>
        <taxon>Laceyella</taxon>
    </lineage>
</organism>
<evidence type="ECO:0000256" key="5">
    <source>
        <dbReference type="ARBA" id="ARBA00015486"/>
    </source>
</evidence>
<dbReference type="InterPro" id="IPR003200">
    <property type="entry name" value="Nict_dMeBzImd_PRibTrfase"/>
</dbReference>
<dbReference type="PANTHER" id="PTHR43463">
    <property type="entry name" value="NICOTINATE-NUCLEOTIDE--DIMETHYLBENZIMIDAZOLE PHOSPHORIBOSYLTRANSFERASE"/>
    <property type="match status" value="1"/>
</dbReference>
<comment type="catalytic activity">
    <reaction evidence="10 11">
        <text>5,6-dimethylbenzimidazole + nicotinate beta-D-ribonucleotide = alpha-ribazole 5'-phosphate + nicotinate + H(+)</text>
        <dbReference type="Rhea" id="RHEA:11196"/>
        <dbReference type="ChEBI" id="CHEBI:15378"/>
        <dbReference type="ChEBI" id="CHEBI:15890"/>
        <dbReference type="ChEBI" id="CHEBI:32544"/>
        <dbReference type="ChEBI" id="CHEBI:57502"/>
        <dbReference type="ChEBI" id="CHEBI:57918"/>
        <dbReference type="EC" id="2.4.2.21"/>
    </reaction>
</comment>
<protein>
    <recommendedName>
        <fullName evidence="5 11">Nicotinate-nucleotide--dimethylbenzimidazole phosphoribosyltransferase</fullName>
        <shortName evidence="11">NN:DBI PRT</shortName>
        <ecNumber evidence="4 11">2.4.2.21</ecNumber>
    </recommendedName>
    <alternativeName>
        <fullName evidence="9 11">N(1)-alpha-phosphoribosyltransferase</fullName>
    </alternativeName>
</protein>
<evidence type="ECO:0000256" key="6">
    <source>
        <dbReference type="ARBA" id="ARBA00022573"/>
    </source>
</evidence>
<keyword evidence="14" id="KW-1185">Reference proteome</keyword>
<feature type="region of interest" description="Disordered" evidence="12">
    <location>
        <begin position="342"/>
        <end position="363"/>
    </location>
</feature>
<evidence type="ECO:0000256" key="4">
    <source>
        <dbReference type="ARBA" id="ARBA00011991"/>
    </source>
</evidence>
<evidence type="ECO:0000256" key="9">
    <source>
        <dbReference type="ARBA" id="ARBA00030686"/>
    </source>
</evidence>
<comment type="similarity">
    <text evidence="3 11">Belongs to the CobT family.</text>
</comment>
<evidence type="ECO:0000256" key="10">
    <source>
        <dbReference type="ARBA" id="ARBA00047340"/>
    </source>
</evidence>
<evidence type="ECO:0000256" key="7">
    <source>
        <dbReference type="ARBA" id="ARBA00022676"/>
    </source>
</evidence>
<evidence type="ECO:0000256" key="8">
    <source>
        <dbReference type="ARBA" id="ARBA00022679"/>
    </source>
</evidence>
<keyword evidence="8 11" id="KW-0808">Transferase</keyword>
<accession>A0AA45WMN6</accession>
<comment type="pathway">
    <text evidence="2 11">Nucleoside biosynthesis; alpha-ribazole biosynthesis; alpha-ribazole from 5,6-dimethylbenzimidazole: step 1/2.</text>
</comment>
<evidence type="ECO:0000256" key="12">
    <source>
        <dbReference type="SAM" id="MobiDB-lite"/>
    </source>
</evidence>
<dbReference type="Pfam" id="PF02277">
    <property type="entry name" value="DBI_PRT"/>
    <property type="match status" value="1"/>
</dbReference>
<dbReference type="FunFam" id="3.40.50.10210:FF:000001">
    <property type="entry name" value="Nicotinate-nucleotide--dimethylbenzimidazole phosphoribosyltransferase"/>
    <property type="match status" value="1"/>
</dbReference>
<dbReference type="EC" id="2.4.2.21" evidence="4 11"/>
<comment type="function">
    <text evidence="1 11">Catalyzes the synthesis of alpha-ribazole-5'-phosphate from nicotinate mononucleotide (NAMN) and 5,6-dimethylbenzimidazole (DMB).</text>
</comment>
<comment type="caution">
    <text evidence="13">The sequence shown here is derived from an EMBL/GenBank/DDBJ whole genome shotgun (WGS) entry which is preliminary data.</text>
</comment>
<keyword evidence="6 11" id="KW-0169">Cobalamin biosynthesis</keyword>
<dbReference type="PANTHER" id="PTHR43463:SF1">
    <property type="entry name" value="NICOTINATE-NUCLEOTIDE--DIMETHYLBENZIMIDAZOLE PHOSPHORIBOSYLTRANSFERASE"/>
    <property type="match status" value="1"/>
</dbReference>
<dbReference type="NCBIfam" id="TIGR03160">
    <property type="entry name" value="cobT_DBIPRT"/>
    <property type="match status" value="1"/>
</dbReference>
<evidence type="ECO:0000256" key="3">
    <source>
        <dbReference type="ARBA" id="ARBA00007110"/>
    </source>
</evidence>
<proteinExistence type="inferred from homology"/>
<dbReference type="InterPro" id="IPR036087">
    <property type="entry name" value="Nict_dMeBzImd_PRibTrfase_sf"/>
</dbReference>
<dbReference type="AlphaFoldDB" id="A0AA45WMN6"/>
<dbReference type="GO" id="GO:0008939">
    <property type="term" value="F:nicotinate-nucleotide-dimethylbenzimidazole phosphoribosyltransferase activity"/>
    <property type="evidence" value="ECO:0007669"/>
    <property type="project" value="UniProtKB-UniRule"/>
</dbReference>
<dbReference type="Proteomes" id="UP001157946">
    <property type="component" value="Unassembled WGS sequence"/>
</dbReference>
<dbReference type="Gene3D" id="3.40.50.10210">
    <property type="match status" value="1"/>
</dbReference>
<dbReference type="GO" id="GO:0009236">
    <property type="term" value="P:cobalamin biosynthetic process"/>
    <property type="evidence" value="ECO:0007669"/>
    <property type="project" value="UniProtKB-UniRule"/>
</dbReference>
<keyword evidence="7 11" id="KW-0328">Glycosyltransferase</keyword>
<evidence type="ECO:0000256" key="1">
    <source>
        <dbReference type="ARBA" id="ARBA00002197"/>
    </source>
</evidence>
<dbReference type="SUPFAM" id="SSF52733">
    <property type="entry name" value="Nicotinate mononucleotide:5,6-dimethylbenzimidazole phosphoribosyltransferase (CobT)"/>
    <property type="match status" value="1"/>
</dbReference>
<dbReference type="CDD" id="cd02439">
    <property type="entry name" value="DMB-PRT_CobT"/>
    <property type="match status" value="1"/>
</dbReference>
<name>A0AA45WMN6_9BACL</name>
<evidence type="ECO:0000313" key="13">
    <source>
        <dbReference type="EMBL" id="SMP14907.1"/>
    </source>
</evidence>
<dbReference type="Gene3D" id="1.10.1610.10">
    <property type="match status" value="1"/>
</dbReference>
<dbReference type="HAMAP" id="MF_00230">
    <property type="entry name" value="CobT"/>
    <property type="match status" value="1"/>
</dbReference>
<dbReference type="InterPro" id="IPR017846">
    <property type="entry name" value="Nict_dMeBzImd_PRibTrfase_bact"/>
</dbReference>
<reference evidence="13" key="1">
    <citation type="submission" date="2017-05" db="EMBL/GenBank/DDBJ databases">
        <authorList>
            <person name="Varghese N."/>
            <person name="Submissions S."/>
        </authorList>
    </citation>
    <scope>NUCLEOTIDE SEQUENCE</scope>
    <source>
        <strain evidence="13">DSM 45262</strain>
    </source>
</reference>
<dbReference type="NCBIfam" id="NF000996">
    <property type="entry name" value="PRK00105.1"/>
    <property type="match status" value="1"/>
</dbReference>
<evidence type="ECO:0000256" key="11">
    <source>
        <dbReference type="HAMAP-Rule" id="MF_00230"/>
    </source>
</evidence>